<dbReference type="Proteomes" id="UP000238823">
    <property type="component" value="Unassembled WGS sequence"/>
</dbReference>
<name>A0A2S9Y5U8_9BACT</name>
<comment type="caution">
    <text evidence="2">The sequence shown here is derived from an EMBL/GenBank/DDBJ whole genome shotgun (WGS) entry which is preliminary data.</text>
</comment>
<dbReference type="RefSeq" id="WP_106092820.1">
    <property type="nucleotide sequence ID" value="NZ_PVNL01000118.1"/>
</dbReference>
<dbReference type="AlphaFoldDB" id="A0A2S9Y5U8"/>
<reference evidence="2 3" key="1">
    <citation type="submission" date="2018-03" db="EMBL/GenBank/DDBJ databases">
        <title>Draft Genome Sequences of the Obligatory Marine Myxobacteria Enhygromyxa salina SWB007.</title>
        <authorList>
            <person name="Poehlein A."/>
            <person name="Moghaddam J.A."/>
            <person name="Harms H."/>
            <person name="Alanjari M."/>
            <person name="Koenig G.M."/>
            <person name="Daniel R."/>
            <person name="Schaeberle T.F."/>
        </authorList>
    </citation>
    <scope>NUCLEOTIDE SEQUENCE [LARGE SCALE GENOMIC DNA]</scope>
    <source>
        <strain evidence="2 3">SWB007</strain>
    </source>
</reference>
<dbReference type="InterPro" id="IPR025460">
    <property type="entry name" value="DUF4280"/>
</dbReference>
<dbReference type="OrthoDB" id="4825649at2"/>
<evidence type="ECO:0000256" key="1">
    <source>
        <dbReference type="SAM" id="MobiDB-lite"/>
    </source>
</evidence>
<evidence type="ECO:0008006" key="4">
    <source>
        <dbReference type="Google" id="ProtNLM"/>
    </source>
</evidence>
<accession>A0A2S9Y5U8</accession>
<gene>
    <name evidence="2" type="ORF">ENSA7_59590</name>
</gene>
<organism evidence="2 3">
    <name type="scientific">Enhygromyxa salina</name>
    <dbReference type="NCBI Taxonomy" id="215803"/>
    <lineage>
        <taxon>Bacteria</taxon>
        <taxon>Pseudomonadati</taxon>
        <taxon>Myxococcota</taxon>
        <taxon>Polyangia</taxon>
        <taxon>Nannocystales</taxon>
        <taxon>Nannocystaceae</taxon>
        <taxon>Enhygromyxa</taxon>
    </lineage>
</organism>
<dbReference type="EMBL" id="PVNL01000118">
    <property type="protein sequence ID" value="PRQ00465.1"/>
    <property type="molecule type" value="Genomic_DNA"/>
</dbReference>
<proteinExistence type="predicted"/>
<dbReference type="Pfam" id="PF14107">
    <property type="entry name" value="DUF4280"/>
    <property type="match status" value="1"/>
</dbReference>
<evidence type="ECO:0000313" key="3">
    <source>
        <dbReference type="Proteomes" id="UP000238823"/>
    </source>
</evidence>
<feature type="region of interest" description="Disordered" evidence="1">
    <location>
        <begin position="297"/>
        <end position="323"/>
    </location>
</feature>
<evidence type="ECO:0000313" key="2">
    <source>
        <dbReference type="EMBL" id="PRQ00465.1"/>
    </source>
</evidence>
<sequence length="323" mass="34060">MSVPNEYHLQVVDGATIKCDRGVNPSILLSRSTKLQCTEDSLACDIMDHNPGVSVNSFIACGVQGGAPCVPSTPSFWVSPTDVSVDGAFTALTKTALLPCSIGGVIGVMSAGQASVYLLQNASSAAVLAQALTVYAAAFARQGRFPSTEEGLKAFMAATAIGAGGGDTPYDVDTYNCQAFADALARSLLEAGVAENVRLIHIMTRDGIPGSDPVVNHAVTEVELANGDRYIVDAQTGWISSDYSLDKNGEIPDDTSNELVVLADQRYGGEPTDYIDFGGPRDVGDTWTPVMTVTDHSAGLNSDRETRGDIDWDTEWTPNPAME</sequence>
<protein>
    <recommendedName>
        <fullName evidence="4">DUF4280 domain-containing protein</fullName>
    </recommendedName>
</protein>